<sequence length="315" mass="36252">MSASVKSPRWRPAIFILLSAIATVSFAVERPWHTYQKQSTWAQTVVTARTAFEHPDSIQGLRFGNWHQSRPVNSTTESNQPYLTQLNDFDAKATDPSGEALWTEQRKWETGKHISFSLQDDHSYYLTRVITADRDCEIAIDLSHDDGLVLWLNGDQLLDSETVLNIKGDSPVEQLRLRRGQNVLVLKVYNVRGQAGFCLACKGDLVDADWSWKQIRNDFPGISHRFETEFPKTKNLASWFAASPRSTNERGFLRHHLDELQPFQQTLQTSYSELIDNKVPQSDPRWLALYEQVVDYLDDVTEFRRINLPAWSVLL</sequence>
<protein>
    <submittedName>
        <fullName evidence="1">Uncharacterized protein</fullName>
    </submittedName>
</protein>
<name>A0A5C6DU09_9BACT</name>
<evidence type="ECO:0000313" key="2">
    <source>
        <dbReference type="Proteomes" id="UP000319143"/>
    </source>
</evidence>
<gene>
    <name evidence="1" type="ORF">Poly41_26310</name>
</gene>
<dbReference type="EMBL" id="SJPV01000003">
    <property type="protein sequence ID" value="TWU39775.1"/>
    <property type="molecule type" value="Genomic_DNA"/>
</dbReference>
<proteinExistence type="predicted"/>
<keyword evidence="2" id="KW-1185">Reference proteome</keyword>
<organism evidence="1 2">
    <name type="scientific">Novipirellula artificiosorum</name>
    <dbReference type="NCBI Taxonomy" id="2528016"/>
    <lineage>
        <taxon>Bacteria</taxon>
        <taxon>Pseudomonadati</taxon>
        <taxon>Planctomycetota</taxon>
        <taxon>Planctomycetia</taxon>
        <taxon>Pirellulales</taxon>
        <taxon>Pirellulaceae</taxon>
        <taxon>Novipirellula</taxon>
    </lineage>
</organism>
<dbReference type="RefSeq" id="WP_146526464.1">
    <property type="nucleotide sequence ID" value="NZ_SJPV01000003.1"/>
</dbReference>
<dbReference type="AlphaFoldDB" id="A0A5C6DU09"/>
<accession>A0A5C6DU09</accession>
<reference evidence="1 2" key="1">
    <citation type="submission" date="2019-02" db="EMBL/GenBank/DDBJ databases">
        <title>Deep-cultivation of Planctomycetes and their phenomic and genomic characterization uncovers novel biology.</title>
        <authorList>
            <person name="Wiegand S."/>
            <person name="Jogler M."/>
            <person name="Boedeker C."/>
            <person name="Pinto D."/>
            <person name="Vollmers J."/>
            <person name="Rivas-Marin E."/>
            <person name="Kohn T."/>
            <person name="Peeters S.H."/>
            <person name="Heuer A."/>
            <person name="Rast P."/>
            <person name="Oberbeckmann S."/>
            <person name="Bunk B."/>
            <person name="Jeske O."/>
            <person name="Meyerdierks A."/>
            <person name="Storesund J.E."/>
            <person name="Kallscheuer N."/>
            <person name="Luecker S."/>
            <person name="Lage O.M."/>
            <person name="Pohl T."/>
            <person name="Merkel B.J."/>
            <person name="Hornburger P."/>
            <person name="Mueller R.-W."/>
            <person name="Bruemmer F."/>
            <person name="Labrenz M."/>
            <person name="Spormann A.M."/>
            <person name="Op Den Camp H."/>
            <person name="Overmann J."/>
            <person name="Amann R."/>
            <person name="Jetten M.S.M."/>
            <person name="Mascher T."/>
            <person name="Medema M.H."/>
            <person name="Devos D.P."/>
            <person name="Kaster A.-K."/>
            <person name="Ovreas L."/>
            <person name="Rohde M."/>
            <person name="Galperin M.Y."/>
            <person name="Jogler C."/>
        </authorList>
    </citation>
    <scope>NUCLEOTIDE SEQUENCE [LARGE SCALE GENOMIC DNA]</scope>
    <source>
        <strain evidence="1 2">Poly41</strain>
    </source>
</reference>
<comment type="caution">
    <text evidence="1">The sequence shown here is derived from an EMBL/GenBank/DDBJ whole genome shotgun (WGS) entry which is preliminary data.</text>
</comment>
<dbReference type="Proteomes" id="UP000319143">
    <property type="component" value="Unassembled WGS sequence"/>
</dbReference>
<evidence type="ECO:0000313" key="1">
    <source>
        <dbReference type="EMBL" id="TWU39775.1"/>
    </source>
</evidence>